<evidence type="ECO:0000256" key="1">
    <source>
        <dbReference type="PIRSR" id="PIRSR620023-1"/>
    </source>
</evidence>
<sequence length="328" mass="37577">MGKRTVIFRADGGPTIGMGHFIRTLALAEMLNQDFYCVFATCSPNEFQRNEIVKVCHKCIELPYDDNSHFNVFLDLLLGDEIVVLDNYYFSTDYQRAIKKKGCKLVCIDDTHDKHFVSDIVINHGEGMNPKDYSREGYTKLLLGYKYALLRKEYLEPSRHDNQKKYACLVMMGGADPLNITSKLLLFLSRCNFDKPIAVVVGPTNNVSLPDERFEPFKNIIARQVRDLMLSAEFGILPASTVAIEACAMRLPFLCGYFIDNQTRVYGNIQRLKLAECLDNFNSVTEKNFLNALEQIEKPITKEAIREQQVKYLDKKSAIRLKEEILKL</sequence>
<gene>
    <name evidence="3" type="primary">pseG</name>
    <name evidence="3" type="ORF">OU798_11865</name>
</gene>
<name>A0A9X3FE72_9BACT</name>
<dbReference type="InterPro" id="IPR020023">
    <property type="entry name" value="PseG"/>
</dbReference>
<dbReference type="EMBL" id="JAPOHD010000027">
    <property type="protein sequence ID" value="MCY1721043.1"/>
    <property type="molecule type" value="Genomic_DNA"/>
</dbReference>
<dbReference type="AlphaFoldDB" id="A0A9X3FE72"/>
<proteinExistence type="predicted"/>
<dbReference type="NCBIfam" id="TIGR03590">
    <property type="entry name" value="PseG"/>
    <property type="match status" value="1"/>
</dbReference>
<keyword evidence="4" id="KW-1185">Reference proteome</keyword>
<feature type="active site" description="Proton acceptor" evidence="1">
    <location>
        <position position="20"/>
    </location>
</feature>
<dbReference type="Gene3D" id="3.40.50.2000">
    <property type="entry name" value="Glycogen Phosphorylase B"/>
    <property type="match status" value="1"/>
</dbReference>
<protein>
    <submittedName>
        <fullName evidence="3">UDP-2,4-diacetamido-2,4, 6-trideoxy-beta-L-altropyranose hydrolase</fullName>
        <ecNumber evidence="3">3.6.1.57</ecNumber>
    </submittedName>
</protein>
<evidence type="ECO:0000313" key="3">
    <source>
        <dbReference type="EMBL" id="MCY1721043.1"/>
    </source>
</evidence>
<dbReference type="Proteomes" id="UP001145087">
    <property type="component" value="Unassembled WGS sequence"/>
</dbReference>
<comment type="caution">
    <text evidence="3">The sequence shown here is derived from an EMBL/GenBank/DDBJ whole genome shotgun (WGS) entry which is preliminary data.</text>
</comment>
<accession>A0A9X3FE72</accession>
<evidence type="ECO:0000256" key="2">
    <source>
        <dbReference type="PIRSR" id="PIRSR620023-2"/>
    </source>
</evidence>
<evidence type="ECO:0000313" key="4">
    <source>
        <dbReference type="Proteomes" id="UP001145087"/>
    </source>
</evidence>
<dbReference type="GO" id="GO:0016787">
    <property type="term" value="F:hydrolase activity"/>
    <property type="evidence" value="ECO:0007669"/>
    <property type="project" value="UniProtKB-KW"/>
</dbReference>
<feature type="binding site" evidence="2">
    <location>
        <position position="151"/>
    </location>
    <ligand>
        <name>substrate</name>
    </ligand>
</feature>
<dbReference type="EC" id="3.6.1.57" evidence="3"/>
<feature type="binding site" evidence="2">
    <location>
        <position position="245"/>
    </location>
    <ligand>
        <name>substrate</name>
    </ligand>
</feature>
<organism evidence="3 4">
    <name type="scientific">Draconibacterium aestuarii</name>
    <dbReference type="NCBI Taxonomy" id="2998507"/>
    <lineage>
        <taxon>Bacteria</taxon>
        <taxon>Pseudomonadati</taxon>
        <taxon>Bacteroidota</taxon>
        <taxon>Bacteroidia</taxon>
        <taxon>Marinilabiliales</taxon>
        <taxon>Prolixibacteraceae</taxon>
        <taxon>Draconibacterium</taxon>
    </lineage>
</organism>
<keyword evidence="3" id="KW-0378">Hydrolase</keyword>
<dbReference type="Gene3D" id="3.40.50.11190">
    <property type="match status" value="1"/>
</dbReference>
<dbReference type="RefSeq" id="WP_343333377.1">
    <property type="nucleotide sequence ID" value="NZ_JAPOHD010000027.1"/>
</dbReference>
<reference evidence="3" key="1">
    <citation type="submission" date="2022-11" db="EMBL/GenBank/DDBJ databases">
        <title>Marilongibacter aestuarii gen. nov., sp. nov., isolated from tidal flat sediment.</title>
        <authorList>
            <person name="Jiayan W."/>
        </authorList>
    </citation>
    <scope>NUCLEOTIDE SEQUENCE</scope>
    <source>
        <strain evidence="3">Z1-6</strain>
    </source>
</reference>